<protein>
    <submittedName>
        <fullName evidence="8">Type IV secretion system protein VirD4</fullName>
    </submittedName>
</protein>
<sequence>MINYYIYQKLKEFDERVLKKIWITTSILSALFFSYIMAKFIGLLIKMMSISHKQVTGAPTITNYFQYSLYTFGLFVIFMILFTALFLFLYYQYYENLEYNFGEIREGHNGTARWTTKEEIKEQYKAIPLYENGLNYYRGQSGTLVSRINDMLYIDTTDSHNLIIGRTRSGKTQTKVLTDIENYSRSEEKPHLILSSGKYEVLQQTQKMLQDRGYECHVLNLIDMMKSFGYNPLTLIGEAYLKGDYDEAIELCKTFSYPLYHNENSKDPVWEETAMALVNALILALCHEFIGEGDNTKEEGIKYVNMYNVANMLNILSEVDDSNTYLLDKYFDSLSINSPARMEYSTIRMSAGQTRASIFTSAQAKIRQFTAQRVGKLMATTTFNFNKFVEVDKDTGDVKPIAVYLVLPDYVETNYIIATTWIQQMYYSLSQYASKNEDRLPKRIRLVLDEFGNLPSFSEIGSMLSVGAGRGFLFDFYIQDDSQLEKNYGKDTARLIKSQAMNRFFLLSGDPTTREEFSKVLGNKEVVQRTRNGGFFSTSKQVTETPQSRPLLTADELGRLKEGEVVIERSTKRKDLKGNLIQPYPILNTEESRFLYAYEYLGDLIRKRPISELDLPVISDTSLHKDTEQFANQLNKIKKQLAKKEHREKQIRNPMINEESTNELDNIYEDKMGKGKVTIVDGLDTSSKINELTEDDKEDIVTFLSKDHLSKLKKFKKEVTIEDLKKLLSENDNELWGEFDAYSHNSK</sequence>
<dbReference type="Gene3D" id="3.40.50.300">
    <property type="entry name" value="P-loop containing nucleotide triphosphate hydrolases"/>
    <property type="match status" value="1"/>
</dbReference>
<comment type="subcellular location">
    <subcellularLocation>
        <location evidence="1">Cell membrane</location>
        <topology evidence="1">Multi-pass membrane protein</topology>
    </subcellularLocation>
</comment>
<dbReference type="OrthoDB" id="9766496at2"/>
<evidence type="ECO:0000313" key="9">
    <source>
        <dbReference type="Proteomes" id="UP000198556"/>
    </source>
</evidence>
<keyword evidence="5 7" id="KW-1133">Transmembrane helix</keyword>
<organism evidence="8 9">
    <name type="scientific">Granulicatella balaenopterae</name>
    <dbReference type="NCBI Taxonomy" id="137733"/>
    <lineage>
        <taxon>Bacteria</taxon>
        <taxon>Bacillati</taxon>
        <taxon>Bacillota</taxon>
        <taxon>Bacilli</taxon>
        <taxon>Lactobacillales</taxon>
        <taxon>Carnobacteriaceae</taxon>
        <taxon>Granulicatella</taxon>
    </lineage>
</organism>
<evidence type="ECO:0000313" key="8">
    <source>
        <dbReference type="EMBL" id="SEQ67836.1"/>
    </source>
</evidence>
<dbReference type="InterPro" id="IPR051539">
    <property type="entry name" value="T4SS-coupling_protein"/>
</dbReference>
<dbReference type="AlphaFoldDB" id="A0A1H9HZP0"/>
<comment type="similarity">
    <text evidence="2">Belongs to the VirD4/TraG family.</text>
</comment>
<dbReference type="CDD" id="cd01127">
    <property type="entry name" value="TrwB_TraG_TraD_VirD4"/>
    <property type="match status" value="1"/>
</dbReference>
<reference evidence="8 9" key="1">
    <citation type="submission" date="2016-10" db="EMBL/GenBank/DDBJ databases">
        <authorList>
            <person name="de Groot N.N."/>
        </authorList>
    </citation>
    <scope>NUCLEOTIDE SEQUENCE [LARGE SCALE GENOMIC DNA]</scope>
    <source>
        <strain evidence="8 9">DSM 15827</strain>
    </source>
</reference>
<keyword evidence="6 7" id="KW-0472">Membrane</keyword>
<proteinExistence type="inferred from homology"/>
<keyword evidence="4 7" id="KW-0812">Transmembrane</keyword>
<dbReference type="InterPro" id="IPR027417">
    <property type="entry name" value="P-loop_NTPase"/>
</dbReference>
<gene>
    <name evidence="8" type="ORF">SAMN05421767_1049</name>
</gene>
<dbReference type="SUPFAM" id="SSF52540">
    <property type="entry name" value="P-loop containing nucleoside triphosphate hydrolases"/>
    <property type="match status" value="1"/>
</dbReference>
<dbReference type="PANTHER" id="PTHR37937">
    <property type="entry name" value="CONJUGATIVE TRANSFER: DNA TRANSPORT"/>
    <property type="match status" value="1"/>
</dbReference>
<evidence type="ECO:0000256" key="7">
    <source>
        <dbReference type="SAM" id="Phobius"/>
    </source>
</evidence>
<dbReference type="Pfam" id="PF02534">
    <property type="entry name" value="T4SS-DNA_transf"/>
    <property type="match status" value="1"/>
</dbReference>
<dbReference type="GO" id="GO:0005886">
    <property type="term" value="C:plasma membrane"/>
    <property type="evidence" value="ECO:0007669"/>
    <property type="project" value="UniProtKB-SubCell"/>
</dbReference>
<dbReference type="Proteomes" id="UP000198556">
    <property type="component" value="Unassembled WGS sequence"/>
</dbReference>
<keyword evidence="9" id="KW-1185">Reference proteome</keyword>
<name>A0A1H9HZP0_9LACT</name>
<dbReference type="RefSeq" id="WP_089745931.1">
    <property type="nucleotide sequence ID" value="NZ_FOGF01000004.1"/>
</dbReference>
<keyword evidence="3" id="KW-1003">Cell membrane</keyword>
<accession>A0A1H9HZP0</accession>
<feature type="transmembrane region" description="Helical" evidence="7">
    <location>
        <begin position="21"/>
        <end position="45"/>
    </location>
</feature>
<evidence type="ECO:0000256" key="5">
    <source>
        <dbReference type="ARBA" id="ARBA00022989"/>
    </source>
</evidence>
<evidence type="ECO:0000256" key="4">
    <source>
        <dbReference type="ARBA" id="ARBA00022692"/>
    </source>
</evidence>
<dbReference type="NCBIfam" id="NF045973">
    <property type="entry name" value="conju_CD1115"/>
    <property type="match status" value="1"/>
</dbReference>
<dbReference type="EMBL" id="FOGF01000004">
    <property type="protein sequence ID" value="SEQ67836.1"/>
    <property type="molecule type" value="Genomic_DNA"/>
</dbReference>
<dbReference type="InterPro" id="IPR003688">
    <property type="entry name" value="TraG/VirD4"/>
</dbReference>
<evidence type="ECO:0000256" key="2">
    <source>
        <dbReference type="ARBA" id="ARBA00008806"/>
    </source>
</evidence>
<feature type="transmembrane region" description="Helical" evidence="7">
    <location>
        <begin position="65"/>
        <end position="91"/>
    </location>
</feature>
<evidence type="ECO:0000256" key="1">
    <source>
        <dbReference type="ARBA" id="ARBA00004651"/>
    </source>
</evidence>
<dbReference type="PANTHER" id="PTHR37937:SF1">
    <property type="entry name" value="CONJUGATIVE TRANSFER: DNA TRANSPORT"/>
    <property type="match status" value="1"/>
</dbReference>
<evidence type="ECO:0000256" key="6">
    <source>
        <dbReference type="ARBA" id="ARBA00023136"/>
    </source>
</evidence>
<dbReference type="STRING" id="137733.SAMN05421767_1049"/>
<evidence type="ECO:0000256" key="3">
    <source>
        <dbReference type="ARBA" id="ARBA00022475"/>
    </source>
</evidence>